<dbReference type="Proteomes" id="UP000216411">
    <property type="component" value="Unassembled WGS sequence"/>
</dbReference>
<sequence length="599" mass="66667">MHMKGTVVSTWVQSGRQLFGDKVVNDALIGNGLSSDYIFSPLEDVKDEIAKGIVLKIGSYVGKDSKEIWKTMGEENIKTFSTNYPGFFRHDTAYQFLKSMNDVHVIVVKRIKGAVPPILDITPISAKEVIFTYRSKRAMGDYLAGLISGVSKYFHEEIKVDFVSQKDGELQLKLTFEKEIQTKKKFRWNLLFSFGIITDVSVKAALLNTLIVLIITLIMPISTIYSLIISGVTFVAAFFTSKLFNRPIELIFEEIKKLRNRNYAEPVILKSKDKYEIFMDELNELKIEVQKDFIGFNAIVDEMNTFNSAIENIANTMQSASNDITDVLDEVAVAATNQAEDTGKAIVVLSESIENVTQISNDSQENKDKIEDAVVGIEESFHNVKLTATEIDSVLHKFSEIRRSGNELKDNATNITKIVSIVSAIAHQINLLALNASIEAARAGESGKGFAVVAEEVKKLSEETNQAVEQINSSLTNFITSISNVVEAIDVQYVVLEQQNTKLTDAVGTSKLSNDRLKSVSELMIQTSHNLKIEADNITKVFDGIQNLAAIAEENSAATEEASSNVAIYVDQITELTKQIVVFDKMIKNFQEDLSKYRV</sequence>
<dbReference type="Gene3D" id="1.10.287.950">
    <property type="entry name" value="Methyl-accepting chemotaxis protein"/>
    <property type="match status" value="1"/>
</dbReference>
<dbReference type="EMBL" id="NOKA02000018">
    <property type="protein sequence ID" value="RDY31281.1"/>
    <property type="molecule type" value="Genomic_DNA"/>
</dbReference>
<evidence type="ECO:0000259" key="4">
    <source>
        <dbReference type="PROSITE" id="PS50111"/>
    </source>
</evidence>
<proteinExistence type="predicted"/>
<organism evidence="5 6">
    <name type="scientific">Lachnotalea glycerini</name>
    <dbReference type="NCBI Taxonomy" id="1763509"/>
    <lineage>
        <taxon>Bacteria</taxon>
        <taxon>Bacillati</taxon>
        <taxon>Bacillota</taxon>
        <taxon>Clostridia</taxon>
        <taxon>Lachnospirales</taxon>
        <taxon>Lachnospiraceae</taxon>
        <taxon>Lachnotalea</taxon>
    </lineage>
</organism>
<evidence type="ECO:0000256" key="1">
    <source>
        <dbReference type="ARBA" id="ARBA00023224"/>
    </source>
</evidence>
<dbReference type="InterPro" id="IPR024096">
    <property type="entry name" value="NO_sig/Golgi_transp_ligand-bd"/>
</dbReference>
<reference evidence="5 6" key="1">
    <citation type="journal article" date="2017" name="Genome Announc.">
        <title>Draft Genome Sequence of a Sporulating and Motile Strain of Lachnotalea glycerini Isolated from Water in Quebec City, Canada.</title>
        <authorList>
            <person name="Maheux A.F."/>
            <person name="Boudreau D.K."/>
            <person name="Berube E."/>
            <person name="Boissinot M."/>
            <person name="Raymond F."/>
            <person name="Brodeur S."/>
            <person name="Corbeil J."/>
            <person name="Isabel S."/>
            <person name="Omar R.F."/>
            <person name="Bergeron M.G."/>
        </authorList>
    </citation>
    <scope>NUCLEOTIDE SEQUENCE [LARGE SCALE GENOMIC DNA]</scope>
    <source>
        <strain evidence="5 6">CCRI-19302</strain>
    </source>
</reference>
<evidence type="ECO:0000313" key="6">
    <source>
        <dbReference type="Proteomes" id="UP000216411"/>
    </source>
</evidence>
<gene>
    <name evidence="5" type="ORF">CG710_010320</name>
</gene>
<dbReference type="SMART" id="SM00283">
    <property type="entry name" value="MA"/>
    <property type="match status" value="1"/>
</dbReference>
<dbReference type="InterPro" id="IPR011644">
    <property type="entry name" value="Heme_NO-bd"/>
</dbReference>
<keyword evidence="3" id="KW-0472">Membrane</keyword>
<dbReference type="InterPro" id="IPR038158">
    <property type="entry name" value="H-NOX_domain_sf"/>
</dbReference>
<dbReference type="InterPro" id="IPR004089">
    <property type="entry name" value="MCPsignal_dom"/>
</dbReference>
<dbReference type="PROSITE" id="PS50111">
    <property type="entry name" value="CHEMOTAXIS_TRANSDUC_2"/>
    <property type="match status" value="1"/>
</dbReference>
<comment type="caution">
    <text evidence="5">The sequence shown here is derived from an EMBL/GenBank/DDBJ whole genome shotgun (WGS) entry which is preliminary data.</text>
</comment>
<dbReference type="Gene3D" id="3.90.1520.10">
    <property type="entry name" value="H-NOX domain"/>
    <property type="match status" value="1"/>
</dbReference>
<evidence type="ECO:0000313" key="5">
    <source>
        <dbReference type="EMBL" id="RDY31281.1"/>
    </source>
</evidence>
<evidence type="ECO:0000256" key="2">
    <source>
        <dbReference type="PROSITE-ProRule" id="PRU00284"/>
    </source>
</evidence>
<dbReference type="OrthoDB" id="1660488at2"/>
<dbReference type="PANTHER" id="PTHR32089:SF112">
    <property type="entry name" value="LYSOZYME-LIKE PROTEIN-RELATED"/>
    <property type="match status" value="1"/>
</dbReference>
<dbReference type="GO" id="GO:0020037">
    <property type="term" value="F:heme binding"/>
    <property type="evidence" value="ECO:0007669"/>
    <property type="project" value="InterPro"/>
</dbReference>
<keyword evidence="6" id="KW-1185">Reference proteome</keyword>
<dbReference type="SUPFAM" id="SSF111126">
    <property type="entry name" value="Ligand-binding domain in the NO signalling and Golgi transport"/>
    <property type="match status" value="1"/>
</dbReference>
<feature type="domain" description="Methyl-accepting transducer" evidence="4">
    <location>
        <begin position="313"/>
        <end position="570"/>
    </location>
</feature>
<dbReference type="AlphaFoldDB" id="A0A371JEW2"/>
<feature type="transmembrane region" description="Helical" evidence="3">
    <location>
        <begin position="190"/>
        <end position="218"/>
    </location>
</feature>
<dbReference type="SUPFAM" id="SSF58104">
    <property type="entry name" value="Methyl-accepting chemotaxis protein (MCP) signaling domain"/>
    <property type="match status" value="1"/>
</dbReference>
<accession>A0A371JEW2</accession>
<protein>
    <submittedName>
        <fullName evidence="5">Chemotaxis protein</fullName>
    </submittedName>
</protein>
<evidence type="ECO:0000256" key="3">
    <source>
        <dbReference type="SAM" id="Phobius"/>
    </source>
</evidence>
<dbReference type="Pfam" id="PF00015">
    <property type="entry name" value="MCPsignal"/>
    <property type="match status" value="1"/>
</dbReference>
<keyword evidence="1 2" id="KW-0807">Transducer</keyword>
<keyword evidence="3" id="KW-1133">Transmembrane helix</keyword>
<feature type="transmembrane region" description="Helical" evidence="3">
    <location>
        <begin position="224"/>
        <end position="244"/>
    </location>
</feature>
<keyword evidence="3" id="KW-0812">Transmembrane</keyword>
<dbReference type="PANTHER" id="PTHR32089">
    <property type="entry name" value="METHYL-ACCEPTING CHEMOTAXIS PROTEIN MCPB"/>
    <property type="match status" value="1"/>
</dbReference>
<dbReference type="Pfam" id="PF07700">
    <property type="entry name" value="HNOB"/>
    <property type="match status" value="1"/>
</dbReference>
<name>A0A371JEW2_9FIRM</name>
<dbReference type="GO" id="GO:0016020">
    <property type="term" value="C:membrane"/>
    <property type="evidence" value="ECO:0007669"/>
    <property type="project" value="InterPro"/>
</dbReference>
<dbReference type="GO" id="GO:0007165">
    <property type="term" value="P:signal transduction"/>
    <property type="evidence" value="ECO:0007669"/>
    <property type="project" value="UniProtKB-KW"/>
</dbReference>